<feature type="compositionally biased region" description="Low complexity" evidence="7">
    <location>
        <begin position="57"/>
        <end position="84"/>
    </location>
</feature>
<dbReference type="PANTHER" id="PTHR44329:SF288">
    <property type="entry name" value="MITOGEN-ACTIVATED PROTEIN KINASE KINASE KINASE 20"/>
    <property type="match status" value="1"/>
</dbReference>
<feature type="compositionally biased region" description="Basic residues" evidence="7">
    <location>
        <begin position="872"/>
        <end position="891"/>
    </location>
</feature>
<evidence type="ECO:0000256" key="7">
    <source>
        <dbReference type="SAM" id="MobiDB-lite"/>
    </source>
</evidence>
<feature type="compositionally biased region" description="Basic and acidic residues" evidence="7">
    <location>
        <begin position="44"/>
        <end position="56"/>
    </location>
</feature>
<dbReference type="Gene3D" id="1.10.510.10">
    <property type="entry name" value="Transferase(Phosphotransferase) domain 1"/>
    <property type="match status" value="1"/>
</dbReference>
<dbReference type="PROSITE" id="PS50011">
    <property type="entry name" value="PROTEIN_KINASE_DOM"/>
    <property type="match status" value="1"/>
</dbReference>
<dbReference type="GO" id="GO:0004674">
    <property type="term" value="F:protein serine/threonine kinase activity"/>
    <property type="evidence" value="ECO:0007669"/>
    <property type="project" value="UniProtKB-KW"/>
</dbReference>
<sequence length="977" mass="110158">VVEDHHEAPAAPSHTHDPPGPTTDPPPHQHHTTRHPDTFVQTRPSERAVENGRRDTNNTCNNNNNTNNNNTNNNTNTNTNNNNKVSTTSAAAAAAAAGGGGAAAASLSISKRDLLNQMVTQTKQHRQQIRCLESEVVEGFTSWCLESEVERLRAGDALSRCEVNPGEVEWRPGDVVGEGSFSTVYRGGFCGTEVAVKELKFKLSQDDKNYFRSEAALLQQLHHPRVVLLMGVCTAATRPFMVLEYLSGGTLYSLVHDPARDGLDHAAYFVVAKDVAQGMNYLHKHQPQVLHLDLKSMNVLLDSYYRAKIADFGFSILRRSRAGSPAQRGSIRGTPAWMAPELLTKGDVSSKCDVYSYAIILWEMLTASHPFKGLDIFKIMETIEAGGRPPLPSSGVSPELKELITSCWAQNPSLRPSFEEILGALDSAAVPVSWRGVLHRANIPPSLLSDVVTARTIIDVVEQSVELVRRSLQLQRASKNSSKEGKKHKQNSVQLESVDTVRLQPVTNTDNILYKGGVGTRGQQRGEERSGGHRSPTRRPSPSKQPHHTRDLASINGSPVRSPRKSIPKDDGLYYSPDSHVGHQYSESGRPRQGREVRNRSADQQWRSRRGDGEEYIKESRKGGHSEGKERQHGDSRRSSQEGRDRINKVKEERVQGERRKERNRLIRDALYENPMKKKGDHIYNKKSRHQVKQSTNDYDIYSNTKHHGTRSVSLEGRKVKETRATRSSRNQQQQLSNYERRVSSNDRHGGDVRRDGHHGNNFHKERQVLQPEERKKRGGRRNDKCDHLTDSRDSLGDSRDESWTSLEGSTGASSNNGYDDPIESAGEREDRRFTSPRRRSPERRYASPVRQSEHHYHYHHSPERRQASRSPSRRHQTRSPHRSPHRRSRVRTPEKHRGESGSRVGPIVTSEQLKTQKQRLRPVRPAALSDLTHIPENSLNDISLILKTAMIKRRDALDEGLTGTFRSEELEWSDWH</sequence>
<dbReference type="PANTHER" id="PTHR44329">
    <property type="entry name" value="SERINE/THREONINE-PROTEIN KINASE TNNI3K-RELATED"/>
    <property type="match status" value="1"/>
</dbReference>
<feature type="compositionally biased region" description="Basic and acidic residues" evidence="7">
    <location>
        <begin position="739"/>
        <end position="803"/>
    </location>
</feature>
<feature type="region of interest" description="Disordered" evidence="7">
    <location>
        <begin position="475"/>
        <end position="922"/>
    </location>
</feature>
<accession>A0AAE1NYE7</accession>
<evidence type="ECO:0000256" key="6">
    <source>
        <dbReference type="PROSITE-ProRule" id="PRU10141"/>
    </source>
</evidence>
<feature type="compositionally biased region" description="Polar residues" evidence="7">
    <location>
        <begin position="804"/>
        <end position="818"/>
    </location>
</feature>
<organism evidence="9 10">
    <name type="scientific">Petrolisthes manimaculis</name>
    <dbReference type="NCBI Taxonomy" id="1843537"/>
    <lineage>
        <taxon>Eukaryota</taxon>
        <taxon>Metazoa</taxon>
        <taxon>Ecdysozoa</taxon>
        <taxon>Arthropoda</taxon>
        <taxon>Crustacea</taxon>
        <taxon>Multicrustacea</taxon>
        <taxon>Malacostraca</taxon>
        <taxon>Eumalacostraca</taxon>
        <taxon>Eucarida</taxon>
        <taxon>Decapoda</taxon>
        <taxon>Pleocyemata</taxon>
        <taxon>Anomura</taxon>
        <taxon>Galatheoidea</taxon>
        <taxon>Porcellanidae</taxon>
        <taxon>Petrolisthes</taxon>
    </lineage>
</organism>
<dbReference type="InterPro" id="IPR008271">
    <property type="entry name" value="Ser/Thr_kinase_AS"/>
</dbReference>
<reference evidence="9" key="1">
    <citation type="submission" date="2023-11" db="EMBL/GenBank/DDBJ databases">
        <title>Genome assemblies of two species of porcelain crab, Petrolisthes cinctipes and Petrolisthes manimaculis (Anomura: Porcellanidae).</title>
        <authorList>
            <person name="Angst P."/>
        </authorList>
    </citation>
    <scope>NUCLEOTIDE SEQUENCE</scope>
    <source>
        <strain evidence="9">PB745_02</strain>
        <tissue evidence="9">Gill</tissue>
    </source>
</reference>
<dbReference type="Pfam" id="PF07714">
    <property type="entry name" value="PK_Tyr_Ser-Thr"/>
    <property type="match status" value="1"/>
</dbReference>
<feature type="compositionally biased region" description="Basic and acidic residues" evidence="7">
    <location>
        <begin position="609"/>
        <end position="684"/>
    </location>
</feature>
<feature type="region of interest" description="Disordered" evidence="7">
    <location>
        <begin position="1"/>
        <end position="84"/>
    </location>
</feature>
<feature type="compositionally biased region" description="Basic and acidic residues" evidence="7">
    <location>
        <begin position="892"/>
        <end position="901"/>
    </location>
</feature>
<dbReference type="GO" id="GO:0005524">
    <property type="term" value="F:ATP binding"/>
    <property type="evidence" value="ECO:0007669"/>
    <property type="project" value="UniProtKB-UniRule"/>
</dbReference>
<dbReference type="Proteomes" id="UP001292094">
    <property type="component" value="Unassembled WGS sequence"/>
</dbReference>
<dbReference type="InterPro" id="IPR017441">
    <property type="entry name" value="Protein_kinase_ATP_BS"/>
</dbReference>
<dbReference type="PROSITE" id="PS00108">
    <property type="entry name" value="PROTEIN_KINASE_ST"/>
    <property type="match status" value="1"/>
</dbReference>
<feature type="compositionally biased region" description="Polar residues" evidence="7">
    <location>
        <begin position="693"/>
        <end position="704"/>
    </location>
</feature>
<dbReference type="AlphaFoldDB" id="A0AAE1NYE7"/>
<name>A0AAE1NYE7_9EUCA</name>
<dbReference type="PROSITE" id="PS00107">
    <property type="entry name" value="PROTEIN_KINASE_ATP"/>
    <property type="match status" value="1"/>
</dbReference>
<dbReference type="GO" id="GO:0006950">
    <property type="term" value="P:response to stress"/>
    <property type="evidence" value="ECO:0007669"/>
    <property type="project" value="UniProtKB-ARBA"/>
</dbReference>
<evidence type="ECO:0000256" key="2">
    <source>
        <dbReference type="ARBA" id="ARBA00022679"/>
    </source>
</evidence>
<keyword evidence="10" id="KW-1185">Reference proteome</keyword>
<keyword evidence="2" id="KW-0808">Transferase</keyword>
<feature type="compositionally biased region" description="Basic and acidic residues" evidence="7">
    <location>
        <begin position="716"/>
        <end position="725"/>
    </location>
</feature>
<keyword evidence="3 6" id="KW-0547">Nucleotide-binding</keyword>
<dbReference type="EMBL" id="JAWZYT010003608">
    <property type="protein sequence ID" value="KAK4297582.1"/>
    <property type="molecule type" value="Genomic_DNA"/>
</dbReference>
<evidence type="ECO:0000256" key="1">
    <source>
        <dbReference type="ARBA" id="ARBA00022527"/>
    </source>
</evidence>
<comment type="caution">
    <text evidence="9">The sequence shown here is derived from an EMBL/GenBank/DDBJ whole genome shotgun (WGS) entry which is preliminary data.</text>
</comment>
<evidence type="ECO:0000313" key="10">
    <source>
        <dbReference type="Proteomes" id="UP001292094"/>
    </source>
</evidence>
<dbReference type="InterPro" id="IPR011009">
    <property type="entry name" value="Kinase-like_dom_sf"/>
</dbReference>
<dbReference type="InterPro" id="IPR001245">
    <property type="entry name" value="Ser-Thr/Tyr_kinase_cat_dom"/>
</dbReference>
<evidence type="ECO:0000256" key="5">
    <source>
        <dbReference type="ARBA" id="ARBA00022840"/>
    </source>
</evidence>
<dbReference type="SUPFAM" id="SSF56112">
    <property type="entry name" value="Protein kinase-like (PK-like)"/>
    <property type="match status" value="1"/>
</dbReference>
<feature type="domain" description="Protein kinase" evidence="8">
    <location>
        <begin position="170"/>
        <end position="430"/>
    </location>
</feature>
<evidence type="ECO:0000256" key="4">
    <source>
        <dbReference type="ARBA" id="ARBA00022777"/>
    </source>
</evidence>
<gene>
    <name evidence="9" type="ORF">Pmani_030011</name>
</gene>
<evidence type="ECO:0000313" key="9">
    <source>
        <dbReference type="EMBL" id="KAK4297582.1"/>
    </source>
</evidence>
<dbReference type="CDD" id="cd13999">
    <property type="entry name" value="STKc_MAP3K-like"/>
    <property type="match status" value="1"/>
</dbReference>
<feature type="compositionally biased region" description="Basic and acidic residues" evidence="7">
    <location>
        <begin position="589"/>
        <end position="601"/>
    </location>
</feature>
<dbReference type="SMART" id="SM00220">
    <property type="entry name" value="S_TKc"/>
    <property type="match status" value="1"/>
</dbReference>
<keyword evidence="5 6" id="KW-0067">ATP-binding</keyword>
<protein>
    <recommendedName>
        <fullName evidence="8">Protein kinase domain-containing protein</fullName>
    </recommendedName>
</protein>
<evidence type="ECO:0000259" key="8">
    <source>
        <dbReference type="PROSITE" id="PS50011"/>
    </source>
</evidence>
<feature type="binding site" evidence="6">
    <location>
        <position position="197"/>
    </location>
    <ligand>
        <name>ATP</name>
        <dbReference type="ChEBI" id="CHEBI:30616"/>
    </ligand>
</feature>
<keyword evidence="1" id="KW-0723">Serine/threonine-protein kinase</keyword>
<keyword evidence="4" id="KW-0418">Kinase</keyword>
<dbReference type="InterPro" id="IPR000719">
    <property type="entry name" value="Prot_kinase_dom"/>
</dbReference>
<proteinExistence type="predicted"/>
<feature type="non-terminal residue" evidence="9">
    <location>
        <position position="1"/>
    </location>
</feature>
<feature type="compositionally biased region" description="Basic and acidic residues" evidence="7">
    <location>
        <begin position="852"/>
        <end position="867"/>
    </location>
</feature>
<evidence type="ECO:0000256" key="3">
    <source>
        <dbReference type="ARBA" id="ARBA00022741"/>
    </source>
</evidence>
<dbReference type="InterPro" id="IPR051681">
    <property type="entry name" value="Ser/Thr_Kinases-Pseudokinases"/>
</dbReference>